<dbReference type="CDD" id="cd11492">
    <property type="entry name" value="SLC5sbd_NIS-SMVT"/>
    <property type="match status" value="1"/>
</dbReference>
<feature type="transmembrane region" description="Helical" evidence="12">
    <location>
        <begin position="380"/>
        <end position="402"/>
    </location>
</feature>
<dbReference type="Pfam" id="PF00474">
    <property type="entry name" value="SSF"/>
    <property type="match status" value="1"/>
</dbReference>
<evidence type="ECO:0000256" key="3">
    <source>
        <dbReference type="ARBA" id="ARBA00022448"/>
    </source>
</evidence>
<proteinExistence type="inferred from homology"/>
<evidence type="ECO:0000256" key="4">
    <source>
        <dbReference type="ARBA" id="ARBA00022475"/>
    </source>
</evidence>
<evidence type="ECO:0000256" key="6">
    <source>
        <dbReference type="ARBA" id="ARBA00022989"/>
    </source>
</evidence>
<feature type="transmembrane region" description="Helical" evidence="12">
    <location>
        <begin position="174"/>
        <end position="195"/>
    </location>
</feature>
<dbReference type="AlphaFoldDB" id="A0A8K0CWF7"/>
<name>A0A8K0CWF7_IGNLU</name>
<dbReference type="Gene3D" id="1.20.1730.10">
    <property type="entry name" value="Sodium/glucose cotransporter"/>
    <property type="match status" value="1"/>
</dbReference>
<dbReference type="InterPro" id="IPR051163">
    <property type="entry name" value="Sodium:Solute_Symporter_SSF"/>
</dbReference>
<feature type="transmembrane region" description="Helical" evidence="12">
    <location>
        <begin position="130"/>
        <end position="154"/>
    </location>
</feature>
<keyword evidence="5 12" id="KW-0812">Transmembrane</keyword>
<dbReference type="PANTHER" id="PTHR42985">
    <property type="entry name" value="SODIUM-COUPLED MONOCARBOXYLATE TRANSPORTER"/>
    <property type="match status" value="1"/>
</dbReference>
<evidence type="ECO:0000256" key="12">
    <source>
        <dbReference type="SAM" id="Phobius"/>
    </source>
</evidence>
<evidence type="ECO:0000256" key="7">
    <source>
        <dbReference type="ARBA" id="ARBA00023053"/>
    </source>
</evidence>
<keyword evidence="14" id="KW-1185">Reference proteome</keyword>
<feature type="transmembrane region" description="Helical" evidence="12">
    <location>
        <begin position="352"/>
        <end position="373"/>
    </location>
</feature>
<reference evidence="13" key="1">
    <citation type="submission" date="2019-08" db="EMBL/GenBank/DDBJ databases">
        <title>The genome of the North American firefly Photinus pyralis.</title>
        <authorList>
            <consortium name="Photinus pyralis genome working group"/>
            <person name="Fallon T.R."/>
            <person name="Sander Lower S.E."/>
            <person name="Weng J.-K."/>
        </authorList>
    </citation>
    <scope>NUCLEOTIDE SEQUENCE</scope>
    <source>
        <strain evidence="13">TRF0915ILg1</strain>
        <tissue evidence="13">Whole body</tissue>
    </source>
</reference>
<comment type="subcellular location">
    <subcellularLocation>
        <location evidence="1">Cell membrane</location>
        <topology evidence="1">Multi-pass membrane protein</topology>
    </subcellularLocation>
</comment>
<comment type="caution">
    <text evidence="13">The sequence shown here is derived from an EMBL/GenBank/DDBJ whole genome shotgun (WGS) entry which is preliminary data.</text>
</comment>
<dbReference type="GO" id="GO:0005886">
    <property type="term" value="C:plasma membrane"/>
    <property type="evidence" value="ECO:0007669"/>
    <property type="project" value="UniProtKB-SubCell"/>
</dbReference>
<dbReference type="GO" id="GO:0006814">
    <property type="term" value="P:sodium ion transport"/>
    <property type="evidence" value="ECO:0007669"/>
    <property type="project" value="UniProtKB-KW"/>
</dbReference>
<keyword evidence="6 12" id="KW-1133">Transmembrane helix</keyword>
<evidence type="ECO:0000313" key="13">
    <source>
        <dbReference type="EMBL" id="KAF2894935.1"/>
    </source>
</evidence>
<feature type="transmembrane region" description="Helical" evidence="12">
    <location>
        <begin position="216"/>
        <end position="238"/>
    </location>
</feature>
<feature type="transmembrane region" description="Helical" evidence="12">
    <location>
        <begin position="258"/>
        <end position="282"/>
    </location>
</feature>
<keyword evidence="4" id="KW-1003">Cell membrane</keyword>
<dbReference type="OrthoDB" id="6132759at2759"/>
<feature type="transmembrane region" description="Helical" evidence="12">
    <location>
        <begin position="321"/>
        <end position="340"/>
    </location>
</feature>
<dbReference type="InterPro" id="IPR001734">
    <property type="entry name" value="Na/solute_symporter"/>
</dbReference>
<evidence type="ECO:0000313" key="14">
    <source>
        <dbReference type="Proteomes" id="UP000801492"/>
    </source>
</evidence>
<keyword evidence="9 12" id="KW-0472">Membrane</keyword>
<accession>A0A8K0CWF7</accession>
<evidence type="ECO:0000256" key="1">
    <source>
        <dbReference type="ARBA" id="ARBA00004651"/>
    </source>
</evidence>
<comment type="similarity">
    <text evidence="2 11">Belongs to the sodium:solute symporter (SSF) (TC 2.A.21) family.</text>
</comment>
<dbReference type="NCBIfam" id="TIGR00813">
    <property type="entry name" value="sss"/>
    <property type="match status" value="1"/>
</dbReference>
<feature type="transmembrane region" description="Helical" evidence="12">
    <location>
        <begin position="65"/>
        <end position="86"/>
    </location>
</feature>
<gene>
    <name evidence="13" type="ORF">ILUMI_11239</name>
</gene>
<protein>
    <recommendedName>
        <fullName evidence="15">Sodium-coupled monocarboxylate transporter 1</fullName>
    </recommendedName>
</protein>
<dbReference type="PROSITE" id="PS50283">
    <property type="entry name" value="NA_SOLUT_SYMP_3"/>
    <property type="match status" value="1"/>
</dbReference>
<dbReference type="PANTHER" id="PTHR42985:SF21">
    <property type="entry name" value="SODIUM-DEPENDENT MULTIVITAMIN TRANSPORTER-LIKE PROTEIN"/>
    <property type="match status" value="1"/>
</dbReference>
<feature type="transmembrane region" description="Helical" evidence="12">
    <location>
        <begin position="20"/>
        <end position="44"/>
    </location>
</feature>
<dbReference type="Proteomes" id="UP000801492">
    <property type="component" value="Unassembled WGS sequence"/>
</dbReference>
<evidence type="ECO:0000256" key="5">
    <source>
        <dbReference type="ARBA" id="ARBA00022692"/>
    </source>
</evidence>
<keyword evidence="3" id="KW-0813">Transport</keyword>
<evidence type="ECO:0000256" key="9">
    <source>
        <dbReference type="ARBA" id="ARBA00023136"/>
    </source>
</evidence>
<evidence type="ECO:0000256" key="10">
    <source>
        <dbReference type="ARBA" id="ARBA00023201"/>
    </source>
</evidence>
<feature type="transmembrane region" description="Helical" evidence="12">
    <location>
        <begin position="459"/>
        <end position="480"/>
    </location>
</feature>
<sequence>TLSGVTLLGLPAEVYLYGMQYSMMTVSLIFVGIASNYIYLPVFYKLQLTTAFDYIELRFDKRVKRIASVFYTVASLLFLPVIIYAPSLAFNQVTGFDLHIIAPIMSLICVFYTAIGGLKAVVWTDTLQFSVTLCTLAFVLVLGTKSVGGLAAVLERSKLGDRLEFFNMNPDPTVRNTFWAVVLGNIALWIAFIGIDPAGVQRFLAVPSLMDARKCLVIFIVFTIITKFISCFSGLIMYTKYFDCDPLTAGFMKKADQILPYYVLEVAAAVPGLSGLFVAGLFSTALSTLSTCLNALSGIVYKDFVAPFMPRDTSDEKASTLMKIITVVLGLISVLLIFVVERLGTILELMLSLRGITTGPILGIFTMGMLFPVANRKGALCGAIGSVLLMSLIIVQNQIYVWNGIIRNTPKPLDTSGCNITTSTQSVLFNYTTTTLPSTNTIPPSCPSEEPFWLYRISFHYYFLLGALVTMIIGLPISLITRSKEDLFVNPDLLSPFVNRFLRRSAETTRCESVEKELQFIGINKNRAGSKDAAMDKLLH</sequence>
<feature type="transmembrane region" description="Helical" evidence="12">
    <location>
        <begin position="98"/>
        <end position="118"/>
    </location>
</feature>
<dbReference type="GO" id="GO:0015293">
    <property type="term" value="F:symporter activity"/>
    <property type="evidence" value="ECO:0007669"/>
    <property type="project" value="TreeGrafter"/>
</dbReference>
<evidence type="ECO:0000256" key="11">
    <source>
        <dbReference type="RuleBase" id="RU362091"/>
    </source>
</evidence>
<evidence type="ECO:0008006" key="15">
    <source>
        <dbReference type="Google" id="ProtNLM"/>
    </source>
</evidence>
<dbReference type="EMBL" id="VTPC01006412">
    <property type="protein sequence ID" value="KAF2894935.1"/>
    <property type="molecule type" value="Genomic_DNA"/>
</dbReference>
<evidence type="ECO:0000256" key="8">
    <source>
        <dbReference type="ARBA" id="ARBA00023065"/>
    </source>
</evidence>
<keyword evidence="8" id="KW-0406">Ion transport</keyword>
<organism evidence="13 14">
    <name type="scientific">Ignelater luminosus</name>
    <name type="common">Cucubano</name>
    <name type="synonym">Pyrophorus luminosus</name>
    <dbReference type="NCBI Taxonomy" id="2038154"/>
    <lineage>
        <taxon>Eukaryota</taxon>
        <taxon>Metazoa</taxon>
        <taxon>Ecdysozoa</taxon>
        <taxon>Arthropoda</taxon>
        <taxon>Hexapoda</taxon>
        <taxon>Insecta</taxon>
        <taxon>Pterygota</taxon>
        <taxon>Neoptera</taxon>
        <taxon>Endopterygota</taxon>
        <taxon>Coleoptera</taxon>
        <taxon>Polyphaga</taxon>
        <taxon>Elateriformia</taxon>
        <taxon>Elateroidea</taxon>
        <taxon>Elateridae</taxon>
        <taxon>Agrypninae</taxon>
        <taxon>Pyrophorini</taxon>
        <taxon>Ignelater</taxon>
    </lineage>
</organism>
<keyword evidence="10" id="KW-0739">Sodium transport</keyword>
<feature type="non-terminal residue" evidence="13">
    <location>
        <position position="1"/>
    </location>
</feature>
<keyword evidence="7" id="KW-0915">Sodium</keyword>
<evidence type="ECO:0000256" key="2">
    <source>
        <dbReference type="ARBA" id="ARBA00006434"/>
    </source>
</evidence>
<dbReference type="InterPro" id="IPR038377">
    <property type="entry name" value="Na/Glc_symporter_sf"/>
</dbReference>